<dbReference type="Gene3D" id="3.40.50.1820">
    <property type="entry name" value="alpha/beta hydrolase"/>
    <property type="match status" value="1"/>
</dbReference>
<name>A0A9Y2L2K0_9RHOB</name>
<sequence length="324" mass="36592">MDKHRDQKRAVQYLYPPIEAFDQRMVDVGQGHRIYVEQSGNPQGVPVVVCHGGPGGGCSPAMRRYFDPNIYRVILFDQRGCGRSRPYASCEDNTTWHLVADMEVIRRLLEIDDWMVFGGSWGATLSLIYAQAHPDRVRHLILRGVFLMTKGELDWFYGGGAGKFWPETWARFVSLIPENERGDIIGAYHKRLFSGDVPEEIRFGKAWSAWENALASIHSNGRSGESPGEYARAFARLENHYFINQGFLESDGQILANMGRISHIPGVIVQGRYDMICPPVMAWRLNELWPEGELKMIRGSGHALSEPGISAELVRVMNVIAEEL</sequence>
<dbReference type="InterPro" id="IPR005944">
    <property type="entry name" value="Pro_iminopeptidase"/>
</dbReference>
<evidence type="ECO:0000256" key="7">
    <source>
        <dbReference type="ARBA" id="ARBA00022490"/>
    </source>
</evidence>
<evidence type="ECO:0000256" key="2">
    <source>
        <dbReference type="ARBA" id="ARBA00004496"/>
    </source>
</evidence>
<evidence type="ECO:0000256" key="11">
    <source>
        <dbReference type="PIRNR" id="PIRNR006431"/>
    </source>
</evidence>
<dbReference type="PRINTS" id="PR00111">
    <property type="entry name" value="ABHYDROLASE"/>
</dbReference>
<evidence type="ECO:0000259" key="14">
    <source>
        <dbReference type="Pfam" id="PF00561"/>
    </source>
</evidence>
<accession>A0A9Y2L2K0</accession>
<evidence type="ECO:0000256" key="4">
    <source>
        <dbReference type="ARBA" id="ARBA00012568"/>
    </source>
</evidence>
<dbReference type="SUPFAM" id="SSF53474">
    <property type="entry name" value="alpha/beta-Hydrolases"/>
    <property type="match status" value="1"/>
</dbReference>
<keyword evidence="9 11" id="KW-0378">Hydrolase</keyword>
<feature type="active site" description="Nucleophile" evidence="12">
    <location>
        <position position="120"/>
    </location>
</feature>
<dbReference type="InterPro" id="IPR000073">
    <property type="entry name" value="AB_hydrolase_1"/>
</dbReference>
<dbReference type="EC" id="3.4.11.5" evidence="4 11"/>
<dbReference type="InterPro" id="IPR002410">
    <property type="entry name" value="Peptidase_S33"/>
</dbReference>
<keyword evidence="7 11" id="KW-0963">Cytoplasm</keyword>
<evidence type="ECO:0000256" key="9">
    <source>
        <dbReference type="ARBA" id="ARBA00022801"/>
    </source>
</evidence>
<dbReference type="Proteomes" id="UP001238334">
    <property type="component" value="Chromosome"/>
</dbReference>
<evidence type="ECO:0000256" key="12">
    <source>
        <dbReference type="PIRSR" id="PIRSR006431-1"/>
    </source>
</evidence>
<evidence type="ECO:0000256" key="10">
    <source>
        <dbReference type="ARBA" id="ARBA00029605"/>
    </source>
</evidence>
<dbReference type="InterPro" id="IPR029058">
    <property type="entry name" value="AB_hydrolase_fold"/>
</dbReference>
<evidence type="ECO:0000256" key="1">
    <source>
        <dbReference type="ARBA" id="ARBA00001585"/>
    </source>
</evidence>
<feature type="active site" description="Proton donor" evidence="12">
    <location>
        <position position="302"/>
    </location>
</feature>
<evidence type="ECO:0000313" key="15">
    <source>
        <dbReference type="EMBL" id="WIY26859.1"/>
    </source>
</evidence>
<evidence type="ECO:0000256" key="13">
    <source>
        <dbReference type="RuleBase" id="RU003421"/>
    </source>
</evidence>
<protein>
    <recommendedName>
        <fullName evidence="5 11">Proline iminopeptidase</fullName>
        <shortName evidence="11">PIP</shortName>
        <ecNumber evidence="4 11">3.4.11.5</ecNumber>
    </recommendedName>
    <alternativeName>
        <fullName evidence="10 11">Prolyl aminopeptidase</fullName>
    </alternativeName>
</protein>
<dbReference type="NCBIfam" id="TIGR01249">
    <property type="entry name" value="pro_imino_pep_1"/>
    <property type="match status" value="1"/>
</dbReference>
<feature type="domain" description="AB hydrolase-1" evidence="14">
    <location>
        <begin position="46"/>
        <end position="304"/>
    </location>
</feature>
<evidence type="ECO:0000256" key="5">
    <source>
        <dbReference type="ARBA" id="ARBA00021843"/>
    </source>
</evidence>
<feature type="active site" evidence="12">
    <location>
        <position position="274"/>
    </location>
</feature>
<dbReference type="EMBL" id="CP127247">
    <property type="protein sequence ID" value="WIY26859.1"/>
    <property type="molecule type" value="Genomic_DNA"/>
</dbReference>
<evidence type="ECO:0000256" key="6">
    <source>
        <dbReference type="ARBA" id="ARBA00022438"/>
    </source>
</evidence>
<keyword evidence="16" id="KW-1185">Reference proteome</keyword>
<dbReference type="PRINTS" id="PR00793">
    <property type="entry name" value="PROAMNOPTASE"/>
</dbReference>
<dbReference type="GO" id="GO:0005737">
    <property type="term" value="C:cytoplasm"/>
    <property type="evidence" value="ECO:0007669"/>
    <property type="project" value="UniProtKB-SubCell"/>
</dbReference>
<keyword evidence="8 11" id="KW-0645">Protease</keyword>
<dbReference type="KEGG" id="ppso:QPJ95_08075"/>
<gene>
    <name evidence="15" type="primary">pip</name>
    <name evidence="15" type="ORF">QPJ95_08075</name>
</gene>
<dbReference type="PANTHER" id="PTHR43722">
    <property type="entry name" value="PROLINE IMINOPEPTIDASE"/>
    <property type="match status" value="1"/>
</dbReference>
<evidence type="ECO:0000313" key="16">
    <source>
        <dbReference type="Proteomes" id="UP001238334"/>
    </source>
</evidence>
<dbReference type="GO" id="GO:0004177">
    <property type="term" value="F:aminopeptidase activity"/>
    <property type="evidence" value="ECO:0007669"/>
    <property type="project" value="UniProtKB-UniRule"/>
</dbReference>
<reference evidence="15 16" key="1">
    <citation type="submission" date="2023-06" db="EMBL/GenBank/DDBJ databases">
        <title>Parasedimentitalea psychrophila sp. nov., a psychrophilic bacterium isolated from deep-sea sediment.</title>
        <authorList>
            <person name="Li A."/>
        </authorList>
    </citation>
    <scope>NUCLEOTIDE SEQUENCE [LARGE SCALE GENOMIC DNA]</scope>
    <source>
        <strain evidence="15 16">QS115</strain>
    </source>
</reference>
<proteinExistence type="inferred from homology"/>
<comment type="subcellular location">
    <subcellularLocation>
        <location evidence="2 11">Cytoplasm</location>
    </subcellularLocation>
</comment>
<organism evidence="15 16">
    <name type="scientific">Parasedimentitalea psychrophila</name>
    <dbReference type="NCBI Taxonomy" id="2997337"/>
    <lineage>
        <taxon>Bacteria</taxon>
        <taxon>Pseudomonadati</taxon>
        <taxon>Pseudomonadota</taxon>
        <taxon>Alphaproteobacteria</taxon>
        <taxon>Rhodobacterales</taxon>
        <taxon>Paracoccaceae</taxon>
        <taxon>Parasedimentitalea</taxon>
    </lineage>
</organism>
<evidence type="ECO:0000256" key="3">
    <source>
        <dbReference type="ARBA" id="ARBA00010088"/>
    </source>
</evidence>
<comment type="catalytic activity">
    <reaction evidence="1 11 13">
        <text>Release of N-terminal proline from a peptide.</text>
        <dbReference type="EC" id="3.4.11.5"/>
    </reaction>
</comment>
<dbReference type="Pfam" id="PF00561">
    <property type="entry name" value="Abhydrolase_1"/>
    <property type="match status" value="1"/>
</dbReference>
<dbReference type="PANTHER" id="PTHR43722:SF1">
    <property type="entry name" value="PROLINE IMINOPEPTIDASE"/>
    <property type="match status" value="1"/>
</dbReference>
<dbReference type="PIRSF" id="PIRSF006431">
    <property type="entry name" value="Pept_S33"/>
    <property type="match status" value="1"/>
</dbReference>
<keyword evidence="6 11" id="KW-0031">Aminopeptidase</keyword>
<evidence type="ECO:0000256" key="8">
    <source>
        <dbReference type="ARBA" id="ARBA00022670"/>
    </source>
</evidence>
<dbReference type="GO" id="GO:0006508">
    <property type="term" value="P:proteolysis"/>
    <property type="evidence" value="ECO:0007669"/>
    <property type="project" value="UniProtKB-KW"/>
</dbReference>
<comment type="similarity">
    <text evidence="3 11 13">Belongs to the peptidase S33 family.</text>
</comment>
<dbReference type="RefSeq" id="WP_270917301.1">
    <property type="nucleotide sequence ID" value="NZ_CP127247.1"/>
</dbReference>
<dbReference type="AlphaFoldDB" id="A0A9Y2L2K0"/>